<proteinExistence type="predicted"/>
<reference evidence="2 3" key="1">
    <citation type="submission" date="2024-09" db="EMBL/GenBank/DDBJ databases">
        <title>Chromosome-scale assembly of Riccia fluitans.</title>
        <authorList>
            <person name="Paukszto L."/>
            <person name="Sawicki J."/>
            <person name="Karawczyk K."/>
            <person name="Piernik-Szablinska J."/>
            <person name="Szczecinska M."/>
            <person name="Mazdziarz M."/>
        </authorList>
    </citation>
    <scope>NUCLEOTIDE SEQUENCE [LARGE SCALE GENOMIC DNA]</scope>
    <source>
        <strain evidence="2">Rf_01</strain>
        <tissue evidence="2">Aerial parts of the thallus</tissue>
    </source>
</reference>
<gene>
    <name evidence="2" type="ORF">R1flu_004059</name>
</gene>
<feature type="compositionally biased region" description="Basic and acidic residues" evidence="1">
    <location>
        <begin position="116"/>
        <end position="126"/>
    </location>
</feature>
<name>A0ABD1YPL3_9MARC</name>
<evidence type="ECO:0000256" key="1">
    <source>
        <dbReference type="SAM" id="MobiDB-lite"/>
    </source>
</evidence>
<keyword evidence="3" id="KW-1185">Reference proteome</keyword>
<feature type="region of interest" description="Disordered" evidence="1">
    <location>
        <begin position="108"/>
        <end position="157"/>
    </location>
</feature>
<organism evidence="2 3">
    <name type="scientific">Riccia fluitans</name>
    <dbReference type="NCBI Taxonomy" id="41844"/>
    <lineage>
        <taxon>Eukaryota</taxon>
        <taxon>Viridiplantae</taxon>
        <taxon>Streptophyta</taxon>
        <taxon>Embryophyta</taxon>
        <taxon>Marchantiophyta</taxon>
        <taxon>Marchantiopsida</taxon>
        <taxon>Marchantiidae</taxon>
        <taxon>Marchantiales</taxon>
        <taxon>Ricciaceae</taxon>
        <taxon>Riccia</taxon>
    </lineage>
</organism>
<dbReference type="AlphaFoldDB" id="A0ABD1YPL3"/>
<protein>
    <submittedName>
        <fullName evidence="2">Uncharacterized protein</fullName>
    </submittedName>
</protein>
<comment type="caution">
    <text evidence="2">The sequence shown here is derived from an EMBL/GenBank/DDBJ whole genome shotgun (WGS) entry which is preliminary data.</text>
</comment>
<evidence type="ECO:0000313" key="3">
    <source>
        <dbReference type="Proteomes" id="UP001605036"/>
    </source>
</evidence>
<accession>A0ABD1YPL3</accession>
<dbReference type="Proteomes" id="UP001605036">
    <property type="component" value="Unassembled WGS sequence"/>
</dbReference>
<evidence type="ECO:0000313" key="2">
    <source>
        <dbReference type="EMBL" id="KAL2632580.1"/>
    </source>
</evidence>
<dbReference type="EMBL" id="JBHFFA010000003">
    <property type="protein sequence ID" value="KAL2632580.1"/>
    <property type="molecule type" value="Genomic_DNA"/>
</dbReference>
<sequence>MGGITGQGRLRVRPYHPGSVVEGGGHYECLDPQAPRPARSQRRIHQPEWLVFGELEGGSDAACIHRLPLRGSELAMVAGVLGVEVLAVMQLISKRIGTAWYQGMSRAAECRGGGNPRRERDSRRSAGLEGMQEGAKFSDGKRGRPRRTASVGSQHSRTPIPTMILGLSGLRSSSMLVLPSMVHVGIIFVHTSVPLTPTIPARPMPVAHHVVLFEASRFG</sequence>